<feature type="domain" description="Secretion system C-terminal sorting" evidence="3">
    <location>
        <begin position="386"/>
        <end position="461"/>
    </location>
</feature>
<feature type="domain" description="Glucose/Sorbosone dehydrogenase" evidence="2">
    <location>
        <begin position="30"/>
        <end position="328"/>
    </location>
</feature>
<evidence type="ECO:0000259" key="3">
    <source>
        <dbReference type="Pfam" id="PF18962"/>
    </source>
</evidence>
<name>A0ABV6Q8D5_9FLAO</name>
<proteinExistence type="predicted"/>
<dbReference type="SUPFAM" id="SSF50952">
    <property type="entry name" value="Soluble quinoprotein glucose dehydrogenase"/>
    <property type="match status" value="1"/>
</dbReference>
<dbReference type="Gene3D" id="2.120.10.30">
    <property type="entry name" value="TolB, C-terminal domain"/>
    <property type="match status" value="1"/>
</dbReference>
<gene>
    <name evidence="4" type="ORF">ACFFGA_08285</name>
</gene>
<reference evidence="4 5" key="1">
    <citation type="submission" date="2024-09" db="EMBL/GenBank/DDBJ databases">
        <authorList>
            <person name="Sun Q."/>
            <person name="Mori K."/>
        </authorList>
    </citation>
    <scope>NUCLEOTIDE SEQUENCE [LARGE SCALE GENOMIC DNA]</scope>
    <source>
        <strain evidence="4 5">NCAIM B.02481</strain>
    </source>
</reference>
<dbReference type="InterPro" id="IPR011041">
    <property type="entry name" value="Quinoprot_gluc/sorb_DH_b-prop"/>
</dbReference>
<evidence type="ECO:0000259" key="2">
    <source>
        <dbReference type="Pfam" id="PF07995"/>
    </source>
</evidence>
<dbReference type="PANTHER" id="PTHR19328:SF75">
    <property type="entry name" value="ALDOSE SUGAR DEHYDROGENASE YLII"/>
    <property type="match status" value="1"/>
</dbReference>
<sequence length="462" mass="50141">MKTLHFFICCFFFVFCNAQDLELELFASGLNRPVNLKHAGDSRLFAAEQDGIIKIINSDGSVNSTPFLDIDTRVNSSGSEQGLLGLAFHPNYATNGYFFVNYINNSGNTVVSRFSRDSSNPSIADPNSELIILSFSQPFSNHNGGELQFGPDGYLYISSGDGGSGGDPQDNGQDLGTFLGKILRIDVNNSTTSNPYDIPADNPFVGTAGANEEIWAYGLRNPWKFSFDRSNGDIWIADVGQDAFEEINNAPGSAAGLNYGWRCYEGSATYNTTGCPSSSSLTFPVAEYGNHNIYCSITGGYRYRGSEFPNFNGLYFFADVCTQEVGFIEDVGGSWSMTFENFSGSLVAFGEDINGELYVASLGGNISKLIDASLTVDEQDLSNVSIYPNPTKGELTIDFSSINSSVSAEVSIYNIQGKAISTINKDADTVQKIDTSQLAKGIYILKINTSNNLQRVHKLVIN</sequence>
<evidence type="ECO:0000313" key="4">
    <source>
        <dbReference type="EMBL" id="MFC0604549.1"/>
    </source>
</evidence>
<dbReference type="InterPro" id="IPR012938">
    <property type="entry name" value="Glc/Sorbosone_DH"/>
</dbReference>
<protein>
    <submittedName>
        <fullName evidence="4">PQQ-dependent sugar dehydrogenase</fullName>
    </submittedName>
</protein>
<evidence type="ECO:0000313" key="5">
    <source>
        <dbReference type="Proteomes" id="UP001589832"/>
    </source>
</evidence>
<keyword evidence="5" id="KW-1185">Reference proteome</keyword>
<dbReference type="RefSeq" id="WP_386062357.1">
    <property type="nucleotide sequence ID" value="NZ_JBHLTQ010000003.1"/>
</dbReference>
<dbReference type="PANTHER" id="PTHR19328">
    <property type="entry name" value="HEDGEHOG-INTERACTING PROTEIN"/>
    <property type="match status" value="1"/>
</dbReference>
<comment type="caution">
    <text evidence="4">The sequence shown here is derived from an EMBL/GenBank/DDBJ whole genome shotgun (WGS) entry which is preliminary data.</text>
</comment>
<organism evidence="4 5">
    <name type="scientific">Winogradskyella pulchriflava</name>
    <dbReference type="NCBI Taxonomy" id="1110688"/>
    <lineage>
        <taxon>Bacteria</taxon>
        <taxon>Pseudomonadati</taxon>
        <taxon>Bacteroidota</taxon>
        <taxon>Flavobacteriia</taxon>
        <taxon>Flavobacteriales</taxon>
        <taxon>Flavobacteriaceae</taxon>
        <taxon>Winogradskyella</taxon>
    </lineage>
</organism>
<dbReference type="NCBIfam" id="TIGR04183">
    <property type="entry name" value="Por_Secre_tail"/>
    <property type="match status" value="1"/>
</dbReference>
<dbReference type="Pfam" id="PF18962">
    <property type="entry name" value="Por_Secre_tail"/>
    <property type="match status" value="1"/>
</dbReference>
<accession>A0ABV6Q8D5</accession>
<dbReference type="Pfam" id="PF07995">
    <property type="entry name" value="GSDH"/>
    <property type="match status" value="1"/>
</dbReference>
<dbReference type="InterPro" id="IPR011042">
    <property type="entry name" value="6-blade_b-propeller_TolB-like"/>
</dbReference>
<dbReference type="InterPro" id="IPR026444">
    <property type="entry name" value="Secre_tail"/>
</dbReference>
<keyword evidence="1" id="KW-0732">Signal</keyword>
<evidence type="ECO:0000256" key="1">
    <source>
        <dbReference type="ARBA" id="ARBA00022729"/>
    </source>
</evidence>
<dbReference type="Proteomes" id="UP001589832">
    <property type="component" value="Unassembled WGS sequence"/>
</dbReference>
<dbReference type="EMBL" id="JBHLTQ010000003">
    <property type="protein sequence ID" value="MFC0604549.1"/>
    <property type="molecule type" value="Genomic_DNA"/>
</dbReference>